<dbReference type="EMBL" id="CADCTV010000423">
    <property type="protein sequence ID" value="CAA9328092.1"/>
    <property type="molecule type" value="Genomic_DNA"/>
</dbReference>
<evidence type="ECO:0000313" key="1">
    <source>
        <dbReference type="EMBL" id="CAA9328092.1"/>
    </source>
</evidence>
<dbReference type="AlphaFoldDB" id="A0A6J4LBK5"/>
<reference evidence="1" key="1">
    <citation type="submission" date="2020-02" db="EMBL/GenBank/DDBJ databases">
        <authorList>
            <person name="Meier V. D."/>
        </authorList>
    </citation>
    <scope>NUCLEOTIDE SEQUENCE</scope>
    <source>
        <strain evidence="1">AVDCRST_MAG89</strain>
    </source>
</reference>
<organism evidence="1">
    <name type="scientific">uncultured Gemmatimonadota bacterium</name>
    <dbReference type="NCBI Taxonomy" id="203437"/>
    <lineage>
        <taxon>Bacteria</taxon>
        <taxon>Pseudomonadati</taxon>
        <taxon>Gemmatimonadota</taxon>
        <taxon>environmental samples</taxon>
    </lineage>
</organism>
<name>A0A6J4LBK5_9BACT</name>
<gene>
    <name evidence="1" type="ORF">AVDCRST_MAG89-1994</name>
</gene>
<sequence length="62" mass="6860">MSLTLIAGLAAAAGMTVLAGRRALTPRCPRCRGKEWDRRLCAPLLFCRRCASRIDHTGKLYN</sequence>
<accession>A0A6J4LBK5</accession>
<protein>
    <submittedName>
        <fullName evidence="1">Uncharacterized protein</fullName>
    </submittedName>
</protein>
<proteinExistence type="predicted"/>